<dbReference type="AlphaFoldDB" id="A0A8H5LK26"/>
<keyword evidence="4" id="KW-0408">Iron</keyword>
<dbReference type="PRINTS" id="PR00682">
    <property type="entry name" value="IPNSYNTHASE"/>
</dbReference>
<feature type="domain" description="Isopenicillin N synthase-like Fe(2+) 2OG dioxygenase" evidence="6">
    <location>
        <begin position="241"/>
        <end position="314"/>
    </location>
</feature>
<dbReference type="Gene3D" id="2.60.120.330">
    <property type="entry name" value="B-lactam Antibiotic, Isopenicillin N Synthase, Chain"/>
    <property type="match status" value="1"/>
</dbReference>
<evidence type="ECO:0000256" key="5">
    <source>
        <dbReference type="SAM" id="SignalP"/>
    </source>
</evidence>
<evidence type="ECO:0008006" key="10">
    <source>
        <dbReference type="Google" id="ProtNLM"/>
    </source>
</evidence>
<dbReference type="EMBL" id="JAACJO010000003">
    <property type="protein sequence ID" value="KAF5360410.1"/>
    <property type="molecule type" value="Genomic_DNA"/>
</dbReference>
<gene>
    <name evidence="8" type="ORF">D9756_004930</name>
</gene>
<reference evidence="8 9" key="1">
    <citation type="journal article" date="2020" name="ISME J.">
        <title>Uncovering the hidden diversity of litter-decomposition mechanisms in mushroom-forming fungi.</title>
        <authorList>
            <person name="Floudas D."/>
            <person name="Bentzer J."/>
            <person name="Ahren D."/>
            <person name="Johansson T."/>
            <person name="Persson P."/>
            <person name="Tunlid A."/>
        </authorList>
    </citation>
    <scope>NUCLEOTIDE SEQUENCE [LARGE SCALE GENOMIC DNA]</scope>
    <source>
        <strain evidence="8 9">CBS 146.42</strain>
    </source>
</reference>
<evidence type="ECO:0000313" key="9">
    <source>
        <dbReference type="Proteomes" id="UP000559027"/>
    </source>
</evidence>
<proteinExistence type="inferred from homology"/>
<evidence type="ECO:0000256" key="1">
    <source>
        <dbReference type="ARBA" id="ARBA00008056"/>
    </source>
</evidence>
<comment type="similarity">
    <text evidence="1">Belongs to the iron/ascorbate-dependent oxidoreductase family.</text>
</comment>
<keyword evidence="2" id="KW-0479">Metal-binding</keyword>
<accession>A0A8H5LK26</accession>
<dbReference type="PANTHER" id="PTHR10209:SF881">
    <property type="entry name" value="FI07970P-RELATED"/>
    <property type="match status" value="1"/>
</dbReference>
<dbReference type="InterPro" id="IPR027443">
    <property type="entry name" value="IPNS-like_sf"/>
</dbReference>
<keyword evidence="9" id="KW-1185">Reference proteome</keyword>
<dbReference type="Pfam" id="PF03171">
    <property type="entry name" value="2OG-FeII_Oxy"/>
    <property type="match status" value="1"/>
</dbReference>
<evidence type="ECO:0000313" key="8">
    <source>
        <dbReference type="EMBL" id="KAF5360410.1"/>
    </source>
</evidence>
<dbReference type="InterPro" id="IPR044861">
    <property type="entry name" value="IPNS-like_FE2OG_OXY"/>
</dbReference>
<sequence>MHYSIFLTLTTIMSLIQSELGKDTAFQEVPMIDLQNIGSRDKCERTQLVQAIKDACMRVGFFYVKNHGIPERIINETLEKGKDFFELPLETKMIIENKKTPNFKGYSPLLSGNNDPYGAGDMQEGFEFGWEAIDRTSEARSEDGVMAGANVWPSEEDVPGFREAALHYYHTAVKLGKTLFPLFALALDLPETFFDDKTRHSAALMKLLHYPPQTGPVDERKPGLTRSILVHLPPQLGKFVYQCFTILWQEPGIQALQVLNAKKQWINAPPIPGTLVINLGDQFARWTNDIFKSNVHRAINRSGVERYSIPLFFGTDYNVRLDPILGCVSPERPLKYEVTTAGEYVRARLQTTYNHG</sequence>
<evidence type="ECO:0000259" key="7">
    <source>
        <dbReference type="Pfam" id="PF14226"/>
    </source>
</evidence>
<evidence type="ECO:0000256" key="2">
    <source>
        <dbReference type="ARBA" id="ARBA00022723"/>
    </source>
</evidence>
<keyword evidence="3" id="KW-0560">Oxidoreductase</keyword>
<dbReference type="InterPro" id="IPR026992">
    <property type="entry name" value="DIOX_N"/>
</dbReference>
<evidence type="ECO:0000256" key="3">
    <source>
        <dbReference type="ARBA" id="ARBA00023002"/>
    </source>
</evidence>
<dbReference type="PANTHER" id="PTHR10209">
    <property type="entry name" value="OXIDOREDUCTASE, 2OG-FE II OXYGENASE FAMILY PROTEIN"/>
    <property type="match status" value="1"/>
</dbReference>
<keyword evidence="5" id="KW-0732">Signal</keyword>
<feature type="signal peptide" evidence="5">
    <location>
        <begin position="1"/>
        <end position="21"/>
    </location>
</feature>
<dbReference type="Proteomes" id="UP000559027">
    <property type="component" value="Unassembled WGS sequence"/>
</dbReference>
<comment type="caution">
    <text evidence="8">The sequence shown here is derived from an EMBL/GenBank/DDBJ whole genome shotgun (WGS) entry which is preliminary data.</text>
</comment>
<organism evidence="8 9">
    <name type="scientific">Leucocoprinus leucothites</name>
    <dbReference type="NCBI Taxonomy" id="201217"/>
    <lineage>
        <taxon>Eukaryota</taxon>
        <taxon>Fungi</taxon>
        <taxon>Dikarya</taxon>
        <taxon>Basidiomycota</taxon>
        <taxon>Agaricomycotina</taxon>
        <taxon>Agaricomycetes</taxon>
        <taxon>Agaricomycetidae</taxon>
        <taxon>Agaricales</taxon>
        <taxon>Agaricineae</taxon>
        <taxon>Agaricaceae</taxon>
        <taxon>Leucocoprinus</taxon>
    </lineage>
</organism>
<feature type="domain" description="Non-haem dioxygenase N-terminal" evidence="7">
    <location>
        <begin position="29"/>
        <end position="155"/>
    </location>
</feature>
<evidence type="ECO:0000256" key="4">
    <source>
        <dbReference type="ARBA" id="ARBA00023004"/>
    </source>
</evidence>
<feature type="chain" id="PRO_5034288555" description="Fe2OG dioxygenase domain-containing protein" evidence="5">
    <location>
        <begin position="22"/>
        <end position="356"/>
    </location>
</feature>
<evidence type="ECO:0000259" key="6">
    <source>
        <dbReference type="Pfam" id="PF03171"/>
    </source>
</evidence>
<dbReference type="SUPFAM" id="SSF51197">
    <property type="entry name" value="Clavaminate synthase-like"/>
    <property type="match status" value="1"/>
</dbReference>
<dbReference type="GO" id="GO:0046872">
    <property type="term" value="F:metal ion binding"/>
    <property type="evidence" value="ECO:0007669"/>
    <property type="project" value="UniProtKB-KW"/>
</dbReference>
<dbReference type="GO" id="GO:0016491">
    <property type="term" value="F:oxidoreductase activity"/>
    <property type="evidence" value="ECO:0007669"/>
    <property type="project" value="UniProtKB-KW"/>
</dbReference>
<protein>
    <recommendedName>
        <fullName evidence="10">Fe2OG dioxygenase domain-containing protein</fullName>
    </recommendedName>
</protein>
<dbReference type="Pfam" id="PF14226">
    <property type="entry name" value="DIOX_N"/>
    <property type="match status" value="1"/>
</dbReference>
<name>A0A8H5LK26_9AGAR</name>